<accession>T0Q7Y4</accession>
<keyword evidence="8 10" id="KW-0472">Membrane</keyword>
<proteinExistence type="inferred from homology"/>
<sequence length="342" mass="38895">MVYLSKRLGLELRTWPELKEHLLFELKLALCDWKVLLYGVLWQYLHSILHNLAYWIQSRLTPEQRTPLYDVGFNLLPEFTESQAKISEILVFGCIFGPSIVLIASIPFIKPKENGNVRYVAVIVKRFLFHTAMCLLFRCCSFLVTALPGAAPHCRPLFNQTCLDANPINPLSCEVPNPDFQPPTTTSYYFFHIDVLNGCGDLMFSSHTMYTMSFILTLFKYWKSTALLAFMLCIQIAIAFCIVAARKHYTLDVISALYVVPMVWFLQDAYFADINHKDQGVTPRNIQKFYNMPMPAEDAARMNANALEDGTDERLSSLSPSEALTAQYNTTSDDPSKVSPVV</sequence>
<dbReference type="VEuPathDB" id="FungiDB:SDRG_12589"/>
<evidence type="ECO:0000256" key="6">
    <source>
        <dbReference type="ARBA" id="ARBA00022989"/>
    </source>
</evidence>
<evidence type="ECO:0000256" key="5">
    <source>
        <dbReference type="ARBA" id="ARBA00022919"/>
    </source>
</evidence>
<dbReference type="STRING" id="1156394.T0Q7Y4"/>
<dbReference type="Pfam" id="PF14360">
    <property type="entry name" value="PAP2_C"/>
    <property type="match status" value="1"/>
</dbReference>
<feature type="transmembrane region" description="Helical" evidence="10">
    <location>
        <begin position="226"/>
        <end position="245"/>
    </location>
</feature>
<evidence type="ECO:0000256" key="7">
    <source>
        <dbReference type="ARBA" id="ARBA00023098"/>
    </source>
</evidence>
<dbReference type="GO" id="GO:0047493">
    <property type="term" value="F:ceramide cholinephosphotransferase activity"/>
    <property type="evidence" value="ECO:0007669"/>
    <property type="project" value="TreeGrafter"/>
</dbReference>
<evidence type="ECO:0000256" key="1">
    <source>
        <dbReference type="ARBA" id="ARBA00004141"/>
    </source>
</evidence>
<dbReference type="eggNOG" id="KOG3058">
    <property type="taxonomic scope" value="Eukaryota"/>
</dbReference>
<dbReference type="InterPro" id="IPR045221">
    <property type="entry name" value="Sphingomyelin_synth-like"/>
</dbReference>
<dbReference type="PANTHER" id="PTHR21290">
    <property type="entry name" value="SPHINGOMYELIN SYNTHETASE"/>
    <property type="match status" value="1"/>
</dbReference>
<evidence type="ECO:0000256" key="8">
    <source>
        <dbReference type="ARBA" id="ARBA00023136"/>
    </source>
</evidence>
<dbReference type="InParanoid" id="T0Q7Y4"/>
<dbReference type="GO" id="GO:0000139">
    <property type="term" value="C:Golgi membrane"/>
    <property type="evidence" value="ECO:0007669"/>
    <property type="project" value="TreeGrafter"/>
</dbReference>
<comment type="subcellular location">
    <subcellularLocation>
        <location evidence="1">Membrane</location>
        <topology evidence="1">Multi-pass membrane protein</topology>
    </subcellularLocation>
</comment>
<evidence type="ECO:0000313" key="12">
    <source>
        <dbReference type="EMBL" id="EQC29580.1"/>
    </source>
</evidence>
<reference evidence="12 13" key="1">
    <citation type="submission" date="2012-04" db="EMBL/GenBank/DDBJ databases">
        <title>The Genome Sequence of Saprolegnia declina VS20.</title>
        <authorList>
            <consortium name="The Broad Institute Genome Sequencing Platform"/>
            <person name="Russ C."/>
            <person name="Nusbaum C."/>
            <person name="Tyler B."/>
            <person name="van West P."/>
            <person name="Dieguez-Uribeondo J."/>
            <person name="de Bruijn I."/>
            <person name="Tripathy S."/>
            <person name="Jiang R."/>
            <person name="Young S.K."/>
            <person name="Zeng Q."/>
            <person name="Gargeya S."/>
            <person name="Fitzgerald M."/>
            <person name="Haas B."/>
            <person name="Abouelleil A."/>
            <person name="Alvarado L."/>
            <person name="Arachchi H.M."/>
            <person name="Berlin A."/>
            <person name="Chapman S.B."/>
            <person name="Goldberg J."/>
            <person name="Griggs A."/>
            <person name="Gujja S."/>
            <person name="Hansen M."/>
            <person name="Howarth C."/>
            <person name="Imamovic A."/>
            <person name="Larimer J."/>
            <person name="McCowen C."/>
            <person name="Montmayeur A."/>
            <person name="Murphy C."/>
            <person name="Neiman D."/>
            <person name="Pearson M."/>
            <person name="Priest M."/>
            <person name="Roberts A."/>
            <person name="Saif S."/>
            <person name="Shea T."/>
            <person name="Sisk P."/>
            <person name="Sykes S."/>
            <person name="Wortman J."/>
            <person name="Nusbaum C."/>
            <person name="Birren B."/>
        </authorList>
    </citation>
    <scope>NUCLEOTIDE SEQUENCE [LARGE SCALE GENOMIC DNA]</scope>
    <source>
        <strain evidence="12 13">VS20</strain>
    </source>
</reference>
<feature type="domain" description="Sphingomyelin synthase-like" evidence="11">
    <location>
        <begin position="198"/>
        <end position="267"/>
    </location>
</feature>
<dbReference type="InterPro" id="IPR025749">
    <property type="entry name" value="Sphingomyelin_synth-like_dom"/>
</dbReference>
<evidence type="ECO:0000256" key="2">
    <source>
        <dbReference type="ARBA" id="ARBA00005441"/>
    </source>
</evidence>
<dbReference type="OMA" id="ADNAMNG"/>
<organism evidence="12 13">
    <name type="scientific">Saprolegnia diclina (strain VS20)</name>
    <dbReference type="NCBI Taxonomy" id="1156394"/>
    <lineage>
        <taxon>Eukaryota</taxon>
        <taxon>Sar</taxon>
        <taxon>Stramenopiles</taxon>
        <taxon>Oomycota</taxon>
        <taxon>Saprolegniomycetes</taxon>
        <taxon>Saprolegniales</taxon>
        <taxon>Saprolegniaceae</taxon>
        <taxon>Saprolegnia</taxon>
    </lineage>
</organism>
<dbReference type="AlphaFoldDB" id="T0Q7Y4"/>
<dbReference type="OrthoDB" id="422827at2759"/>
<evidence type="ECO:0000313" key="13">
    <source>
        <dbReference type="Proteomes" id="UP000030762"/>
    </source>
</evidence>
<keyword evidence="6 10" id="KW-1133">Transmembrane helix</keyword>
<dbReference type="EMBL" id="JH767182">
    <property type="protein sequence ID" value="EQC29580.1"/>
    <property type="molecule type" value="Genomic_DNA"/>
</dbReference>
<evidence type="ECO:0000256" key="10">
    <source>
        <dbReference type="SAM" id="Phobius"/>
    </source>
</evidence>
<keyword evidence="7" id="KW-0443">Lipid metabolism</keyword>
<evidence type="ECO:0000256" key="4">
    <source>
        <dbReference type="ARBA" id="ARBA00022692"/>
    </source>
</evidence>
<keyword evidence="3" id="KW-0808">Transferase</keyword>
<keyword evidence="4 10" id="KW-0812">Transmembrane</keyword>
<name>T0Q7Y4_SAPDV</name>
<protein>
    <recommendedName>
        <fullName evidence="11">Sphingomyelin synthase-like domain-containing protein</fullName>
    </recommendedName>
</protein>
<gene>
    <name evidence="12" type="ORF">SDRG_12589</name>
</gene>
<evidence type="ECO:0000256" key="9">
    <source>
        <dbReference type="SAM" id="MobiDB-lite"/>
    </source>
</evidence>
<dbReference type="CDD" id="cd01610">
    <property type="entry name" value="PAP2_like"/>
    <property type="match status" value="1"/>
</dbReference>
<dbReference type="RefSeq" id="XP_008616884.1">
    <property type="nucleotide sequence ID" value="XM_008618662.1"/>
</dbReference>
<feature type="region of interest" description="Disordered" evidence="9">
    <location>
        <begin position="310"/>
        <end position="342"/>
    </location>
</feature>
<evidence type="ECO:0000256" key="3">
    <source>
        <dbReference type="ARBA" id="ARBA00022679"/>
    </source>
</evidence>
<dbReference type="GO" id="GO:0033188">
    <property type="term" value="F:sphingomyelin synthase activity"/>
    <property type="evidence" value="ECO:0007669"/>
    <property type="project" value="TreeGrafter"/>
</dbReference>
<dbReference type="Proteomes" id="UP000030762">
    <property type="component" value="Unassembled WGS sequence"/>
</dbReference>
<dbReference type="GeneID" id="19953316"/>
<comment type="similarity">
    <text evidence="2">Belongs to the sphingomyelin synthase family.</text>
</comment>
<feature type="transmembrane region" description="Helical" evidence="10">
    <location>
        <begin position="127"/>
        <end position="147"/>
    </location>
</feature>
<dbReference type="PANTHER" id="PTHR21290:SF62">
    <property type="entry name" value="PHOSPHATIDYLINOSITOL:CERAMIDE INOSITOLPHOSPHOTRANSFERASE 1-RELATED"/>
    <property type="match status" value="1"/>
</dbReference>
<dbReference type="GO" id="GO:0005886">
    <property type="term" value="C:plasma membrane"/>
    <property type="evidence" value="ECO:0007669"/>
    <property type="project" value="TreeGrafter"/>
</dbReference>
<feature type="compositionally biased region" description="Polar residues" evidence="9">
    <location>
        <begin position="316"/>
        <end position="333"/>
    </location>
</feature>
<feature type="transmembrane region" description="Helical" evidence="10">
    <location>
        <begin position="86"/>
        <end position="106"/>
    </location>
</feature>
<keyword evidence="13" id="KW-1185">Reference proteome</keyword>
<dbReference type="FunCoup" id="T0Q7Y4">
    <property type="interactions" value="1"/>
</dbReference>
<dbReference type="GO" id="GO:0046513">
    <property type="term" value="P:ceramide biosynthetic process"/>
    <property type="evidence" value="ECO:0007669"/>
    <property type="project" value="TreeGrafter"/>
</dbReference>
<evidence type="ECO:0000259" key="11">
    <source>
        <dbReference type="Pfam" id="PF14360"/>
    </source>
</evidence>
<keyword evidence="5" id="KW-0746">Sphingolipid metabolism</keyword>
<dbReference type="GO" id="GO:0005789">
    <property type="term" value="C:endoplasmic reticulum membrane"/>
    <property type="evidence" value="ECO:0007669"/>
    <property type="project" value="TreeGrafter"/>
</dbReference>